<dbReference type="PROSITE" id="PS51833">
    <property type="entry name" value="HDOD"/>
    <property type="match status" value="1"/>
</dbReference>
<dbReference type="Pfam" id="PF08668">
    <property type="entry name" value="HDOD"/>
    <property type="match status" value="1"/>
</dbReference>
<dbReference type="Gene3D" id="1.10.3210.10">
    <property type="entry name" value="Hypothetical protein af1432"/>
    <property type="match status" value="1"/>
</dbReference>
<accession>A0ABU3BWP0</accession>
<dbReference type="EMBL" id="JAVRIB010000002">
    <property type="protein sequence ID" value="MDT0633716.1"/>
    <property type="molecule type" value="Genomic_DNA"/>
</dbReference>
<gene>
    <name evidence="2" type="ORF">RM532_01955</name>
</gene>
<evidence type="ECO:0000313" key="2">
    <source>
        <dbReference type="EMBL" id="MDT0633716.1"/>
    </source>
</evidence>
<dbReference type="InterPro" id="IPR013976">
    <property type="entry name" value="HDOD"/>
</dbReference>
<dbReference type="PANTHER" id="PTHR33525:SF3">
    <property type="entry name" value="RIBONUCLEASE Y"/>
    <property type="match status" value="1"/>
</dbReference>
<feature type="domain" description="HDOD" evidence="1">
    <location>
        <begin position="17"/>
        <end position="210"/>
    </location>
</feature>
<dbReference type="Proteomes" id="UP001251857">
    <property type="component" value="Unassembled WGS sequence"/>
</dbReference>
<dbReference type="InterPro" id="IPR052340">
    <property type="entry name" value="RNase_Y/CdgJ"/>
</dbReference>
<dbReference type="PANTHER" id="PTHR33525">
    <property type="match status" value="1"/>
</dbReference>
<organism evidence="2 3">
    <name type="scientific">Spectribacter hydrogenoxidans</name>
    <dbReference type="NCBI Taxonomy" id="3075608"/>
    <lineage>
        <taxon>Bacteria</taxon>
        <taxon>Pseudomonadati</taxon>
        <taxon>Pseudomonadota</taxon>
        <taxon>Gammaproteobacteria</taxon>
        <taxon>Salinisphaerales</taxon>
        <taxon>Salinisphaeraceae</taxon>
        <taxon>Spectribacter</taxon>
    </lineage>
</organism>
<keyword evidence="3" id="KW-1185">Reference proteome</keyword>
<protein>
    <submittedName>
        <fullName evidence="2">HDOD domain-containing protein</fullName>
    </submittedName>
</protein>
<dbReference type="SUPFAM" id="SSF109604">
    <property type="entry name" value="HD-domain/PDEase-like"/>
    <property type="match status" value="1"/>
</dbReference>
<dbReference type="RefSeq" id="WP_311651435.1">
    <property type="nucleotide sequence ID" value="NZ_JAVRIB010000002.1"/>
</dbReference>
<reference evidence="2 3" key="1">
    <citation type="submission" date="2023-09" db="EMBL/GenBank/DDBJ databases">
        <authorList>
            <person name="Rey-Velasco X."/>
        </authorList>
    </citation>
    <scope>NUCLEOTIDE SEQUENCE [LARGE SCALE GENOMIC DNA]</scope>
    <source>
        <strain evidence="2 3">W335</strain>
    </source>
</reference>
<evidence type="ECO:0000259" key="1">
    <source>
        <dbReference type="PROSITE" id="PS51833"/>
    </source>
</evidence>
<proteinExistence type="predicted"/>
<sequence>MTVSAQLASRLGALGNLPSPSAVAARLIEQAADPDIDLARLAELVSRDPVLTARLFRTANSALYRRSEPVTGLRQALVLLGTDAAVSLALSFTLVDQLRRLATDAFDYERFWRRAFLAATAARTLGEAAGQPQGESLFLVGLIQDIGMLALARSTPGFYGDLPSLADHDLVCVYELDDLGCDHAAVGAWLLGRWRMPGPWTQAVAHSHHVAVGRSDDPAAVFNRCVALSGGIADVWLGGMEAATLQQVIADCRRSLGLSLGAVAGVMQEVHARMGEVASLYDAATLPSDQADALLARADVLLADRGETGADEPISQAARG</sequence>
<evidence type="ECO:0000313" key="3">
    <source>
        <dbReference type="Proteomes" id="UP001251857"/>
    </source>
</evidence>
<comment type="caution">
    <text evidence="2">The sequence shown here is derived from an EMBL/GenBank/DDBJ whole genome shotgun (WGS) entry which is preliminary data.</text>
</comment>
<name>A0ABU3BWP0_9GAMM</name>